<dbReference type="OrthoDB" id="2438501at2759"/>
<dbReference type="EMBL" id="CAJVQA010048434">
    <property type="protein sequence ID" value="CAG8819823.1"/>
    <property type="molecule type" value="Genomic_DNA"/>
</dbReference>
<protein>
    <submittedName>
        <fullName evidence="1">10787_t:CDS:1</fullName>
    </submittedName>
</protein>
<comment type="caution">
    <text evidence="1">The sequence shown here is derived from an EMBL/GenBank/DDBJ whole genome shotgun (WGS) entry which is preliminary data.</text>
</comment>
<sequence>KAKQRIIETPDEDPEPVIPQRIVLDTLVTYDYKKKKYVPILTKNGEITKRYPGGIFVQHLYGGHLEPRYVPVHRLPDNYLTY</sequence>
<name>A0A9N9KDM5_9GLOM</name>
<evidence type="ECO:0000313" key="1">
    <source>
        <dbReference type="EMBL" id="CAG8819823.1"/>
    </source>
</evidence>
<evidence type="ECO:0000313" key="2">
    <source>
        <dbReference type="Proteomes" id="UP000789759"/>
    </source>
</evidence>
<gene>
    <name evidence="1" type="ORF">CPELLU_LOCUS19581</name>
</gene>
<organism evidence="1 2">
    <name type="scientific">Cetraspora pellucida</name>
    <dbReference type="NCBI Taxonomy" id="1433469"/>
    <lineage>
        <taxon>Eukaryota</taxon>
        <taxon>Fungi</taxon>
        <taxon>Fungi incertae sedis</taxon>
        <taxon>Mucoromycota</taxon>
        <taxon>Glomeromycotina</taxon>
        <taxon>Glomeromycetes</taxon>
        <taxon>Diversisporales</taxon>
        <taxon>Gigasporaceae</taxon>
        <taxon>Cetraspora</taxon>
    </lineage>
</organism>
<accession>A0A9N9KDM5</accession>
<reference evidence="1" key="1">
    <citation type="submission" date="2021-06" db="EMBL/GenBank/DDBJ databases">
        <authorList>
            <person name="Kallberg Y."/>
            <person name="Tangrot J."/>
            <person name="Rosling A."/>
        </authorList>
    </citation>
    <scope>NUCLEOTIDE SEQUENCE</scope>
    <source>
        <strain evidence="1">FL966</strain>
    </source>
</reference>
<keyword evidence="2" id="KW-1185">Reference proteome</keyword>
<proteinExistence type="predicted"/>
<dbReference type="Proteomes" id="UP000789759">
    <property type="component" value="Unassembled WGS sequence"/>
</dbReference>
<dbReference type="AlphaFoldDB" id="A0A9N9KDM5"/>
<feature type="non-terminal residue" evidence="1">
    <location>
        <position position="1"/>
    </location>
</feature>